<evidence type="ECO:0008006" key="3">
    <source>
        <dbReference type="Google" id="ProtNLM"/>
    </source>
</evidence>
<proteinExistence type="predicted"/>
<gene>
    <name evidence="1" type="ORF">ACFOLH_04390</name>
</gene>
<evidence type="ECO:0000313" key="2">
    <source>
        <dbReference type="Proteomes" id="UP001595685"/>
    </source>
</evidence>
<reference evidence="2" key="1">
    <citation type="journal article" date="2019" name="Int. J. Syst. Evol. Microbiol.">
        <title>The Global Catalogue of Microorganisms (GCM) 10K type strain sequencing project: providing services to taxonomists for standard genome sequencing and annotation.</title>
        <authorList>
            <consortium name="The Broad Institute Genomics Platform"/>
            <consortium name="The Broad Institute Genome Sequencing Center for Infectious Disease"/>
            <person name="Wu L."/>
            <person name="Ma J."/>
        </authorList>
    </citation>
    <scope>NUCLEOTIDE SEQUENCE [LARGE SCALE GENOMIC DNA]</scope>
    <source>
        <strain evidence="2">NCAIM B.02333</strain>
    </source>
</reference>
<protein>
    <recommendedName>
        <fullName evidence="3">Acetone carboxylase</fullName>
    </recommendedName>
</protein>
<sequence>MALLPGEAEDEARCSSKGCPADAVWALVWNNPRLHTPDRRKTWLACDEHRVTLADFLTARGFLRDVVPVAEAPVDPGPPRL</sequence>
<name>A0ABV7WDX3_9MICO</name>
<dbReference type="Proteomes" id="UP001595685">
    <property type="component" value="Unassembled WGS sequence"/>
</dbReference>
<organism evidence="1 2">
    <name type="scientific">Aquipuribacter hungaricus</name>
    <dbReference type="NCBI Taxonomy" id="545624"/>
    <lineage>
        <taxon>Bacteria</taxon>
        <taxon>Bacillati</taxon>
        <taxon>Actinomycetota</taxon>
        <taxon>Actinomycetes</taxon>
        <taxon>Micrococcales</taxon>
        <taxon>Intrasporangiaceae</taxon>
        <taxon>Aquipuribacter</taxon>
    </lineage>
</organism>
<accession>A0ABV7WDX3</accession>
<comment type="caution">
    <text evidence="1">The sequence shown here is derived from an EMBL/GenBank/DDBJ whole genome shotgun (WGS) entry which is preliminary data.</text>
</comment>
<keyword evidence="2" id="KW-1185">Reference proteome</keyword>
<evidence type="ECO:0000313" key="1">
    <source>
        <dbReference type="EMBL" id="MFC3687574.1"/>
    </source>
</evidence>
<dbReference type="RefSeq" id="WP_340289873.1">
    <property type="nucleotide sequence ID" value="NZ_JBBEOI010000012.1"/>
</dbReference>
<dbReference type="EMBL" id="JBHRWW010000002">
    <property type="protein sequence ID" value="MFC3687574.1"/>
    <property type="molecule type" value="Genomic_DNA"/>
</dbReference>